<dbReference type="Proteomes" id="UP000094336">
    <property type="component" value="Unassembled WGS sequence"/>
</dbReference>
<proteinExistence type="predicted"/>
<reference evidence="2" key="1">
    <citation type="submission" date="2016-05" db="EMBL/GenBank/DDBJ databases">
        <title>Comparative genomics of biotechnologically important yeasts.</title>
        <authorList>
            <consortium name="DOE Joint Genome Institute"/>
            <person name="Riley R."/>
            <person name="Haridas S."/>
            <person name="Wolfe K.H."/>
            <person name="Lopes M.R."/>
            <person name="Hittinger C.T."/>
            <person name="Goker M."/>
            <person name="Salamov A."/>
            <person name="Wisecaver J."/>
            <person name="Long T.M."/>
            <person name="Aerts A.L."/>
            <person name="Barry K."/>
            <person name="Choi C."/>
            <person name="Clum A."/>
            <person name="Coughlan A.Y."/>
            <person name="Deshpande S."/>
            <person name="Douglass A.P."/>
            <person name="Hanson S.J."/>
            <person name="Klenk H.-P."/>
            <person name="Labutti K."/>
            <person name="Lapidus A."/>
            <person name="Lindquist E."/>
            <person name="Lipzen A."/>
            <person name="Meier-Kolthoff J.P."/>
            <person name="Ohm R.A."/>
            <person name="Otillar R.P."/>
            <person name="Pangilinan J."/>
            <person name="Peng Y."/>
            <person name="Rokas A."/>
            <person name="Rosa C.A."/>
            <person name="Scheuner C."/>
            <person name="Sibirny A.A."/>
            <person name="Slot J.C."/>
            <person name="Stielow J.B."/>
            <person name="Sun H."/>
            <person name="Kurtzman C.P."/>
            <person name="Blackwell M."/>
            <person name="Grigoriev I.V."/>
            <person name="Jeffries T.W."/>
        </authorList>
    </citation>
    <scope>NUCLEOTIDE SEQUENCE [LARGE SCALE GENOMIC DNA]</scope>
    <source>
        <strain evidence="2">NRRL Y-12698</strain>
    </source>
</reference>
<dbReference type="AlphaFoldDB" id="A0A1E3QQ83"/>
<gene>
    <name evidence="1" type="ORF">BABINDRAFT_162269</name>
</gene>
<keyword evidence="2" id="KW-1185">Reference proteome</keyword>
<dbReference type="EMBL" id="KV454433">
    <property type="protein sequence ID" value="ODQ79232.1"/>
    <property type="molecule type" value="Genomic_DNA"/>
</dbReference>
<evidence type="ECO:0000313" key="2">
    <source>
        <dbReference type="Proteomes" id="UP000094336"/>
    </source>
</evidence>
<sequence length="73" mass="8232">MASFIPNTVSLCLKPNSHLESFLRGLGERDFVYGMIHIYKVYRPLLSSISAKLATSEIRFFLFFFSAVDGGSH</sequence>
<evidence type="ECO:0000313" key="1">
    <source>
        <dbReference type="EMBL" id="ODQ79232.1"/>
    </source>
</evidence>
<accession>A0A1E3QQ83</accession>
<dbReference type="RefSeq" id="XP_018984560.1">
    <property type="nucleotide sequence ID" value="XM_019129258.1"/>
</dbReference>
<dbReference type="GeneID" id="30147111"/>
<name>A0A1E3QQ83_9ASCO</name>
<organism evidence="1 2">
    <name type="scientific">Babjeviella inositovora NRRL Y-12698</name>
    <dbReference type="NCBI Taxonomy" id="984486"/>
    <lineage>
        <taxon>Eukaryota</taxon>
        <taxon>Fungi</taxon>
        <taxon>Dikarya</taxon>
        <taxon>Ascomycota</taxon>
        <taxon>Saccharomycotina</taxon>
        <taxon>Pichiomycetes</taxon>
        <taxon>Serinales incertae sedis</taxon>
        <taxon>Babjeviella</taxon>
    </lineage>
</organism>
<protein>
    <submittedName>
        <fullName evidence="1">Uncharacterized protein</fullName>
    </submittedName>
</protein>